<feature type="chain" id="PRO_5038477073" evidence="2">
    <location>
        <begin position="26"/>
        <end position="601"/>
    </location>
</feature>
<dbReference type="InterPro" id="IPR055005">
    <property type="entry name" value="SlpA_D2"/>
</dbReference>
<dbReference type="InterPro" id="IPR024968">
    <property type="entry name" value="SlpA_C_lactobacillus"/>
</dbReference>
<evidence type="ECO:0000256" key="1">
    <source>
        <dbReference type="SAM" id="MobiDB-lite"/>
    </source>
</evidence>
<evidence type="ECO:0000259" key="4">
    <source>
        <dbReference type="Pfam" id="PF22797"/>
    </source>
</evidence>
<dbReference type="SMR" id="A0A9D2CNA8"/>
<evidence type="ECO:0000313" key="5">
    <source>
        <dbReference type="EMBL" id="HIY92775.1"/>
    </source>
</evidence>
<evidence type="ECO:0000259" key="3">
    <source>
        <dbReference type="Pfam" id="PF03217"/>
    </source>
</evidence>
<dbReference type="GO" id="GO:0005199">
    <property type="term" value="F:structural constituent of cell wall"/>
    <property type="evidence" value="ECO:0007669"/>
    <property type="project" value="InterPro"/>
</dbReference>
<dbReference type="GO" id="GO:0030115">
    <property type="term" value="C:S-layer"/>
    <property type="evidence" value="ECO:0007669"/>
    <property type="project" value="InterPro"/>
</dbReference>
<proteinExistence type="predicted"/>
<feature type="domain" description="S-layer protein C-terminal" evidence="3">
    <location>
        <begin position="537"/>
        <end position="598"/>
    </location>
</feature>
<protein>
    <submittedName>
        <fullName evidence="5">SLAP domain-containing protein</fullName>
    </submittedName>
</protein>
<evidence type="ECO:0000256" key="2">
    <source>
        <dbReference type="SAM" id="SignalP"/>
    </source>
</evidence>
<keyword evidence="2" id="KW-0732">Signal</keyword>
<dbReference type="GO" id="GO:0009274">
    <property type="term" value="C:peptidoglycan-based cell wall"/>
    <property type="evidence" value="ECO:0007669"/>
    <property type="project" value="InterPro"/>
</dbReference>
<accession>A0A9D2CNA8</accession>
<gene>
    <name evidence="5" type="ORF">H9820_07530</name>
</gene>
<comment type="caution">
    <text evidence="5">The sequence shown here is derived from an EMBL/GenBank/DDBJ whole genome shotgun (WGS) entry which is preliminary data.</text>
</comment>
<dbReference type="EMBL" id="DXCM01000055">
    <property type="protein sequence ID" value="HIY92775.1"/>
    <property type="molecule type" value="Genomic_DNA"/>
</dbReference>
<reference evidence="5" key="2">
    <citation type="submission" date="2021-04" db="EMBL/GenBank/DDBJ databases">
        <authorList>
            <person name="Gilroy R."/>
        </authorList>
    </citation>
    <scope>NUCLEOTIDE SEQUENCE</scope>
    <source>
        <strain evidence="5">3204</strain>
    </source>
</reference>
<feature type="signal peptide" evidence="2">
    <location>
        <begin position="1"/>
        <end position="25"/>
    </location>
</feature>
<dbReference type="Proteomes" id="UP000824013">
    <property type="component" value="Unassembled WGS sequence"/>
</dbReference>
<feature type="domain" description="S-layer protein" evidence="4">
    <location>
        <begin position="365"/>
        <end position="464"/>
    </location>
</feature>
<evidence type="ECO:0000313" key="6">
    <source>
        <dbReference type="Proteomes" id="UP000824013"/>
    </source>
</evidence>
<sequence>MKKNLRIVSAAAAALLAVAPVAATAVVSAPTSTVQAAETTLNVKTTKEYAQLYTFNKTTGQFETIGGGLIKGKGTELKVSSKRYNGHYVITDGTNKGKFVNQGDIKEFTKVEAGNSYTINSGKELVPYNPTTGNEHRSEGLVSGTVKVVSIQDGKDGKYAKLDNGKYVKVSDLEDNSVAANSNSSTTKPSTKPSTPSTKPATTSSDKINAGSSSVFYAETNTVVNISAVAATKSAPSAINGNIVYTDAKGQSHTALLHNLANGTNTTITDLDGHVQNPKTLKPGMYVADFNGVYVNLGNEMRNQPVTFNLGGGAVFMDKGAKNNGRTLTVAVDANGVAKLGEVKAPFWAYDSTDLQEVHFYSVKTGNVVPSGSVSLHAVNGQLNVNSVFAALTQEYKASQLTKSENVDTFVPVNDIKAQLEKQNVKVHDNGYFTAPASFTLNMTAKSNNNGATASLPVTVNVDNVTPTAANETTTTKTVMHIATIYDKNGNATSEPVLRAYDSVSVVSTPVELKDAAGKSKGMYYKLAGKDQYVKVGNIDGTSRTLKHNAYVYKSNGKRNKAFKTLKKGSSKTTYGKSFMINGSQMYRVGRNQYVKVANFR</sequence>
<feature type="domain" description="S-layer protein C-terminal" evidence="3">
    <location>
        <begin position="471"/>
        <end position="536"/>
    </location>
</feature>
<feature type="compositionally biased region" description="Low complexity" evidence="1">
    <location>
        <begin position="178"/>
        <end position="205"/>
    </location>
</feature>
<dbReference type="AlphaFoldDB" id="A0A9D2CNA8"/>
<feature type="region of interest" description="Disordered" evidence="1">
    <location>
        <begin position="178"/>
        <end position="209"/>
    </location>
</feature>
<name>A0A9D2CNA8_9LACO</name>
<dbReference type="InterPro" id="IPR004903">
    <property type="entry name" value="S-layer_prot"/>
</dbReference>
<organism evidence="5 6">
    <name type="scientific">Candidatus Companilactobacillus pullicola</name>
    <dbReference type="NCBI Taxonomy" id="2838523"/>
    <lineage>
        <taxon>Bacteria</taxon>
        <taxon>Bacillati</taxon>
        <taxon>Bacillota</taxon>
        <taxon>Bacilli</taxon>
        <taxon>Lactobacillales</taxon>
        <taxon>Lactobacillaceae</taxon>
        <taxon>Companilactobacillus</taxon>
    </lineage>
</organism>
<reference evidence="5" key="1">
    <citation type="journal article" date="2021" name="PeerJ">
        <title>Extensive microbial diversity within the chicken gut microbiome revealed by metagenomics and culture.</title>
        <authorList>
            <person name="Gilroy R."/>
            <person name="Ravi A."/>
            <person name="Getino M."/>
            <person name="Pursley I."/>
            <person name="Horton D.L."/>
            <person name="Alikhan N.F."/>
            <person name="Baker D."/>
            <person name="Gharbi K."/>
            <person name="Hall N."/>
            <person name="Watson M."/>
            <person name="Adriaenssens E.M."/>
            <person name="Foster-Nyarko E."/>
            <person name="Jarju S."/>
            <person name="Secka A."/>
            <person name="Antonio M."/>
            <person name="Oren A."/>
            <person name="Chaudhuri R.R."/>
            <person name="La Ragione R."/>
            <person name="Hildebrand F."/>
            <person name="Pallen M.J."/>
        </authorList>
    </citation>
    <scope>NUCLEOTIDE SEQUENCE</scope>
    <source>
        <strain evidence="5">3204</strain>
    </source>
</reference>
<dbReference type="PRINTS" id="PR01729">
    <property type="entry name" value="SURFACELAYER"/>
</dbReference>
<dbReference type="Pfam" id="PF22797">
    <property type="entry name" value="SlpA_D2"/>
    <property type="match status" value="1"/>
</dbReference>
<dbReference type="Pfam" id="PF03217">
    <property type="entry name" value="SlpA"/>
    <property type="match status" value="2"/>
</dbReference>